<organism evidence="2">
    <name type="scientific">Lysobacter firmicutimachus</name>
    <dbReference type="NCBI Taxonomy" id="1792846"/>
    <lineage>
        <taxon>Bacteria</taxon>
        <taxon>Pseudomonadati</taxon>
        <taxon>Pseudomonadota</taxon>
        <taxon>Gammaproteobacteria</taxon>
        <taxon>Lysobacterales</taxon>
        <taxon>Lysobacteraceae</taxon>
        <taxon>Lysobacter</taxon>
    </lineage>
</organism>
<keyword evidence="1" id="KW-0732">Signal</keyword>
<dbReference type="PANTHER" id="PTHR46580:SF2">
    <property type="entry name" value="MAM DOMAIN-CONTAINING PROTEIN"/>
    <property type="match status" value="1"/>
</dbReference>
<dbReference type="PROSITE" id="PS51257">
    <property type="entry name" value="PROKAR_LIPOPROTEIN"/>
    <property type="match status" value="1"/>
</dbReference>
<reference evidence="2" key="1">
    <citation type="submission" date="2024-06" db="EMBL/GenBank/DDBJ databases">
        <authorList>
            <person name="Li S."/>
        </authorList>
    </citation>
    <scope>NUCLEOTIDE SEQUENCE</scope>
    <source>
        <strain evidence="2">SR10</strain>
    </source>
</reference>
<dbReference type="AlphaFoldDB" id="A0AAU8N1G0"/>
<dbReference type="Pfam" id="PF13517">
    <property type="entry name" value="FG-GAP_3"/>
    <property type="match status" value="1"/>
</dbReference>
<name>A0AAU8N1G0_9GAMM</name>
<dbReference type="Pfam" id="PF13583">
    <property type="entry name" value="Reprolysin_4"/>
    <property type="match status" value="1"/>
</dbReference>
<dbReference type="SUPFAM" id="SSF55486">
    <property type="entry name" value="Metalloproteases ('zincins'), catalytic domain"/>
    <property type="match status" value="1"/>
</dbReference>
<dbReference type="InterPro" id="IPR013517">
    <property type="entry name" value="FG-GAP"/>
</dbReference>
<accession>A0AAU8N1G0</accession>
<evidence type="ECO:0000256" key="1">
    <source>
        <dbReference type="ARBA" id="ARBA00022729"/>
    </source>
</evidence>
<dbReference type="EMBL" id="CP159925">
    <property type="protein sequence ID" value="XCO77333.1"/>
    <property type="molecule type" value="Genomic_DNA"/>
</dbReference>
<dbReference type="RefSeq" id="WP_363800664.1">
    <property type="nucleotide sequence ID" value="NZ_CP159925.1"/>
</dbReference>
<gene>
    <name evidence="2" type="ORF">ABU614_11275</name>
</gene>
<dbReference type="SUPFAM" id="SSF69318">
    <property type="entry name" value="Integrin alpha N-terminal domain"/>
    <property type="match status" value="1"/>
</dbReference>
<dbReference type="PANTHER" id="PTHR46580">
    <property type="entry name" value="SENSOR KINASE-RELATED"/>
    <property type="match status" value="1"/>
</dbReference>
<sequence length="758" mass="79720">MHKRAGMALVAISLAGCGSAGRGTDGVAVAEAAAVPATAPSRRFAAAADRGELWAYVSGGEVLREQGLRWHRIGLSEAHARSAVAGGRLRLRTPAGRRLTAHYERDATAASGDWTWIGRIDGEAGQGRVVLTFGATSAYGSISQPGGTSLELTTRDGAAWAVESDPAGAASIAAAKAAAAPDFLIPPAPMSGAARDGDGATMAAAAPATSATGSYTPPSAVIDLVVGIAGPNQEAMTTKLNQMVAVGNDLLFQSLVNARLRVVRTVPVNYASELSSRAVLERMSGANGVSVDPAFDGLRAARDAHGGDLVVLLRDAGNSTADCGAGWLIGAGGRGIAAGDSGYGYSVVNAACANTALMHQVAHNLGAQHDREHAGIDGAAVSGAYSYSYGYRYMSGQYPSGSFLAYEADRYLWGGSVFSNPRISAPCGWTDCGQAGYADNALTLNRTTPVVGAFRNETVRAPAARDDYNVDGRADMFWHNAAQAQFSYWRAGGTLYASGAFHAPWRKYQPIGLGDFNTDSRVDVLWRDPDNGSLTVWTAHEDGFVEGYIGETASGLGFVGVGDFNGDDNADVLWRDLAKGEIVVWIMRGLSVAERRTAPMPAWFEILGIGDFQGRGLSDIVYASANDVNLYVNLNGGGFAGVRITARPSGWKYAATADMNDDGREDMFWLSPNGDALSYWLMNGPTIQANPSLPVVPGQSFVTARNYSLAPGAELIWNRPPRSGESWPSMGHEYVGAGGRRVTDYTPYPPDWKIVVPL</sequence>
<dbReference type="InterPro" id="IPR028994">
    <property type="entry name" value="Integrin_alpha_N"/>
</dbReference>
<proteinExistence type="predicted"/>
<protein>
    <submittedName>
        <fullName evidence="2">FG-GAP-like repeat-containing protein</fullName>
    </submittedName>
</protein>
<evidence type="ECO:0000313" key="2">
    <source>
        <dbReference type="EMBL" id="XCO77333.1"/>
    </source>
</evidence>